<protein>
    <submittedName>
        <fullName evidence="1">DNA-binding MarR family transcriptional regulator</fullName>
    </submittedName>
</protein>
<dbReference type="Gene3D" id="1.10.10.10">
    <property type="entry name" value="Winged helix-like DNA-binding domain superfamily/Winged helix DNA-binding domain"/>
    <property type="match status" value="1"/>
</dbReference>
<evidence type="ECO:0000313" key="2">
    <source>
        <dbReference type="Proteomes" id="UP000767854"/>
    </source>
</evidence>
<dbReference type="RefSeq" id="WP_204661715.1">
    <property type="nucleotide sequence ID" value="NZ_JAFBDT010000002.1"/>
</dbReference>
<comment type="caution">
    <text evidence="1">The sequence shown here is derived from an EMBL/GenBank/DDBJ whole genome shotgun (WGS) entry which is preliminary data.</text>
</comment>
<name>A0ABS2MNC4_9FIRM</name>
<dbReference type="Pfam" id="PF13412">
    <property type="entry name" value="HTH_24"/>
    <property type="match status" value="1"/>
</dbReference>
<dbReference type="Proteomes" id="UP000767854">
    <property type="component" value="Unassembled WGS sequence"/>
</dbReference>
<keyword evidence="1" id="KW-0238">DNA-binding</keyword>
<proteinExistence type="predicted"/>
<dbReference type="InterPro" id="IPR036388">
    <property type="entry name" value="WH-like_DNA-bd_sf"/>
</dbReference>
<accession>A0ABS2MNC4</accession>
<keyword evidence="2" id="KW-1185">Reference proteome</keyword>
<evidence type="ECO:0000313" key="1">
    <source>
        <dbReference type="EMBL" id="MBM7560910.1"/>
    </source>
</evidence>
<dbReference type="InterPro" id="IPR036390">
    <property type="entry name" value="WH_DNA-bd_sf"/>
</dbReference>
<dbReference type="EMBL" id="JAFBDT010000002">
    <property type="protein sequence ID" value="MBM7560910.1"/>
    <property type="molecule type" value="Genomic_DNA"/>
</dbReference>
<organism evidence="1 2">
    <name type="scientific">Fusibacter tunisiensis</name>
    <dbReference type="NCBI Taxonomy" id="1008308"/>
    <lineage>
        <taxon>Bacteria</taxon>
        <taxon>Bacillati</taxon>
        <taxon>Bacillota</taxon>
        <taxon>Clostridia</taxon>
        <taxon>Eubacteriales</taxon>
        <taxon>Eubacteriales Family XII. Incertae Sedis</taxon>
        <taxon>Fusibacter</taxon>
    </lineage>
</organism>
<dbReference type="GO" id="GO:0003677">
    <property type="term" value="F:DNA binding"/>
    <property type="evidence" value="ECO:0007669"/>
    <property type="project" value="UniProtKB-KW"/>
</dbReference>
<gene>
    <name evidence="1" type="ORF">JOC49_000424</name>
</gene>
<dbReference type="SUPFAM" id="SSF46785">
    <property type="entry name" value="Winged helix' DNA-binding domain"/>
    <property type="match status" value="1"/>
</dbReference>
<sequence length="159" mass="18306">MELYEISMLEVIQKHDYISQREISSEVGISLGMVNLLLKKFAKTGLIKAEKLSGNKVKYMLTPSGFSYLSKKTVDYIARSYKAVLKIQNHMLSVIQAHFKPDEMIFIYGKHDEIGQLLEDLLKTHGYDYMWIESPEKHLKYVQWQDAGADGIFILKLTG</sequence>
<reference evidence="1 2" key="1">
    <citation type="submission" date="2021-01" db="EMBL/GenBank/DDBJ databases">
        <title>Genomic Encyclopedia of Type Strains, Phase IV (KMG-IV): sequencing the most valuable type-strain genomes for metagenomic binning, comparative biology and taxonomic classification.</title>
        <authorList>
            <person name="Goeker M."/>
        </authorList>
    </citation>
    <scope>NUCLEOTIDE SEQUENCE [LARGE SCALE GENOMIC DNA]</scope>
    <source>
        <strain evidence="1 2">DSM 24436</strain>
    </source>
</reference>